<accession>A0A1M6HIG5</accession>
<name>A0A1M6HIG5_9PROT</name>
<dbReference type="EMBL" id="FQZF01000010">
    <property type="protein sequence ID" value="SHJ21929.1"/>
    <property type="molecule type" value="Genomic_DNA"/>
</dbReference>
<evidence type="ECO:0000313" key="2">
    <source>
        <dbReference type="EMBL" id="SHJ21929.1"/>
    </source>
</evidence>
<dbReference type="OrthoDB" id="3649383at2"/>
<dbReference type="AlphaFoldDB" id="A0A1M6HIG5"/>
<proteinExistence type="predicted"/>
<evidence type="ECO:0000256" key="1">
    <source>
        <dbReference type="SAM" id="MobiDB-lite"/>
    </source>
</evidence>
<keyword evidence="3" id="KW-1185">Reference proteome</keyword>
<sequence>MCEGLFHEDDQYPDTLDKAFGMLVDIHGRDEWEPGASRLIEPTDANIAVILEEKQAAQEAVRRLPEVLGPETLGLSAAQVLEFTTSRERTPKRGSALPSRTSPGWLMSSPASRKRTAGRLFMPF</sequence>
<dbReference type="STRING" id="198092.SAMN02745194_02015"/>
<dbReference type="Proteomes" id="UP000184387">
    <property type="component" value="Unassembled WGS sequence"/>
</dbReference>
<protein>
    <submittedName>
        <fullName evidence="2">Uncharacterized protein</fullName>
    </submittedName>
</protein>
<organism evidence="2 3">
    <name type="scientific">Muricoccus roseus</name>
    <dbReference type="NCBI Taxonomy" id="198092"/>
    <lineage>
        <taxon>Bacteria</taxon>
        <taxon>Pseudomonadati</taxon>
        <taxon>Pseudomonadota</taxon>
        <taxon>Alphaproteobacteria</taxon>
        <taxon>Acetobacterales</taxon>
        <taxon>Roseomonadaceae</taxon>
        <taxon>Muricoccus</taxon>
    </lineage>
</organism>
<gene>
    <name evidence="2" type="ORF">SAMN02745194_02015</name>
</gene>
<feature type="region of interest" description="Disordered" evidence="1">
    <location>
        <begin position="84"/>
        <end position="112"/>
    </location>
</feature>
<evidence type="ECO:0000313" key="3">
    <source>
        <dbReference type="Proteomes" id="UP000184387"/>
    </source>
</evidence>
<dbReference type="RefSeq" id="WP_073134216.1">
    <property type="nucleotide sequence ID" value="NZ_FQZF01000010.1"/>
</dbReference>
<reference evidence="2 3" key="1">
    <citation type="submission" date="2016-11" db="EMBL/GenBank/DDBJ databases">
        <authorList>
            <person name="Jaros S."/>
            <person name="Januszkiewicz K."/>
            <person name="Wedrychowicz H."/>
        </authorList>
    </citation>
    <scope>NUCLEOTIDE SEQUENCE [LARGE SCALE GENOMIC DNA]</scope>
    <source>
        <strain evidence="2 3">DSM 14916</strain>
    </source>
</reference>